<evidence type="ECO:0000256" key="5">
    <source>
        <dbReference type="ARBA" id="ARBA00022968"/>
    </source>
</evidence>
<dbReference type="InterPro" id="IPR001173">
    <property type="entry name" value="Glyco_trans_2-like"/>
</dbReference>
<dbReference type="SUPFAM" id="SSF50370">
    <property type="entry name" value="Ricin B-like lectins"/>
    <property type="match status" value="1"/>
</dbReference>
<keyword evidence="10" id="KW-0464">Manganese</keyword>
<evidence type="ECO:0000256" key="4">
    <source>
        <dbReference type="ARBA" id="ARBA00022734"/>
    </source>
</evidence>
<sequence length="471" mass="54513">MISVHRTLPDCRSDMCRKRIKQFNGSLPEFSVVLVFNNEAWTTLLRSVHSLINRTPQHLLKEILLVDDNSDFDHLRGPLHRHFRLFPKVKIIHSPQRIGLIRARLLGFDSTVAPVVIFLDSHVECFPGWAESMLIRITRNPQAVVFPIIESISDRNFGVQCTARIEEYCTFLWKTLQYHWVPIPRRELNRRMDDDDSYRSPVMPGGIFAVTREFFTKLGKYDPKLGFWGGENMELSFKTWMCGGTLEMDPCSYVGHVFRLGGSIKVDASVIFRNAVRVAEVWMDDYKNYFYEMNNYRNINPGNVTDRVLLRQSLQCKSFAWYLKNLFPEQTFPHSMNYAGEIRSRAFAKCIDSNIQNHEASIRPILIGCSGFGRNQVWYMGVSGHIFQEDLHVHFICVTGVSVLHSAKECQPPGPHWEYRKDNSLYHVPTGKCLTADGVTDNLSMTPCTNSSLQKWHFQERRTDLGFPRYT</sequence>
<dbReference type="GO" id="GO:0000139">
    <property type="term" value="C:Golgi membrane"/>
    <property type="evidence" value="ECO:0007669"/>
    <property type="project" value="UniProtKB-SubCell"/>
</dbReference>
<evidence type="ECO:0000259" key="11">
    <source>
        <dbReference type="SMART" id="SM00458"/>
    </source>
</evidence>
<evidence type="ECO:0000256" key="8">
    <source>
        <dbReference type="ARBA" id="ARBA00023136"/>
    </source>
</evidence>
<dbReference type="PANTHER" id="PTHR11675:SF131">
    <property type="entry name" value="POLYPEPTIDE N-ACETYLGALACTOSAMINYLTRANSFERASE 9-RELATED"/>
    <property type="match status" value="1"/>
</dbReference>
<dbReference type="PANTHER" id="PTHR11675">
    <property type="entry name" value="N-ACETYLGALACTOSAMINYLTRANSFERASE"/>
    <property type="match status" value="1"/>
</dbReference>
<dbReference type="SUPFAM" id="SSF53448">
    <property type="entry name" value="Nucleotide-diphospho-sugar transferases"/>
    <property type="match status" value="1"/>
</dbReference>
<dbReference type="SMART" id="SM00458">
    <property type="entry name" value="RICIN"/>
    <property type="match status" value="1"/>
</dbReference>
<evidence type="ECO:0000256" key="7">
    <source>
        <dbReference type="ARBA" id="ARBA00023034"/>
    </source>
</evidence>
<keyword evidence="6" id="KW-1133">Transmembrane helix</keyword>
<dbReference type="CDD" id="cd02510">
    <property type="entry name" value="pp-GalNAc-T"/>
    <property type="match status" value="1"/>
</dbReference>
<reference evidence="12" key="1">
    <citation type="submission" date="2021-04" db="EMBL/GenBank/DDBJ databases">
        <authorList>
            <consortium name="Molecular Ecology Group"/>
        </authorList>
    </citation>
    <scope>NUCLEOTIDE SEQUENCE</scope>
</reference>
<keyword evidence="7 10" id="KW-0333">Golgi apparatus</keyword>
<dbReference type="GO" id="GO:0006493">
    <property type="term" value="P:protein O-linked glycosylation"/>
    <property type="evidence" value="ECO:0007669"/>
    <property type="project" value="TreeGrafter"/>
</dbReference>
<proteinExistence type="inferred from homology"/>
<evidence type="ECO:0000256" key="6">
    <source>
        <dbReference type="ARBA" id="ARBA00022989"/>
    </source>
</evidence>
<keyword evidence="4 10" id="KW-0430">Lectin</keyword>
<dbReference type="GO" id="GO:0030246">
    <property type="term" value="F:carbohydrate binding"/>
    <property type="evidence" value="ECO:0007669"/>
    <property type="project" value="UniProtKB-KW"/>
</dbReference>
<dbReference type="Pfam" id="PF00535">
    <property type="entry name" value="Glycos_transf_2"/>
    <property type="match status" value="1"/>
</dbReference>
<keyword evidence="3" id="KW-0812">Transmembrane</keyword>
<dbReference type="Gene3D" id="3.90.550.10">
    <property type="entry name" value="Spore Coat Polysaccharide Biosynthesis Protein SpsA, Chain A"/>
    <property type="match status" value="1"/>
</dbReference>
<protein>
    <recommendedName>
        <fullName evidence="10">Polypeptide N-acetylgalactosaminyltransferase</fullName>
        <ecNumber evidence="10">2.4.1.-</ecNumber>
    </recommendedName>
    <alternativeName>
        <fullName evidence="10">Protein-UDP acetylgalactosaminyltransferase</fullName>
    </alternativeName>
</protein>
<name>A0A8S3YYE8_9EUPU</name>
<feature type="domain" description="Ricin B lectin" evidence="11">
    <location>
        <begin position="338"/>
        <end position="459"/>
    </location>
</feature>
<comment type="subcellular location">
    <subcellularLocation>
        <location evidence="1 10">Golgi apparatus membrane</location>
        <topology evidence="1 10">Single-pass type II membrane protein</topology>
    </subcellularLocation>
</comment>
<evidence type="ECO:0000256" key="3">
    <source>
        <dbReference type="ARBA" id="ARBA00022692"/>
    </source>
</evidence>
<evidence type="ECO:0000256" key="10">
    <source>
        <dbReference type="RuleBase" id="RU361242"/>
    </source>
</evidence>
<dbReference type="InterPro" id="IPR045885">
    <property type="entry name" value="GalNAc-T"/>
</dbReference>
<comment type="caution">
    <text evidence="12">The sequence shown here is derived from an EMBL/GenBank/DDBJ whole genome shotgun (WGS) entry which is preliminary data.</text>
</comment>
<dbReference type="InterPro" id="IPR029044">
    <property type="entry name" value="Nucleotide-diphossugar_trans"/>
</dbReference>
<evidence type="ECO:0000256" key="1">
    <source>
        <dbReference type="ARBA" id="ARBA00004323"/>
    </source>
</evidence>
<keyword evidence="9 10" id="KW-1015">Disulfide bond</keyword>
<keyword evidence="10" id="KW-0328">Glycosyltransferase</keyword>
<dbReference type="AlphaFoldDB" id="A0A8S3YYE8"/>
<dbReference type="Proteomes" id="UP000678393">
    <property type="component" value="Unassembled WGS sequence"/>
</dbReference>
<comment type="cofactor">
    <cofactor evidence="10">
        <name>Mn(2+)</name>
        <dbReference type="ChEBI" id="CHEBI:29035"/>
    </cofactor>
</comment>
<gene>
    <name evidence="12" type="ORF">CUNI_LOCUS5758</name>
</gene>
<comment type="pathway">
    <text evidence="10">Protein modification; protein glycosylation.</text>
</comment>
<keyword evidence="5" id="KW-0735">Signal-anchor</keyword>
<dbReference type="Pfam" id="PF00652">
    <property type="entry name" value="Ricin_B_lectin"/>
    <property type="match status" value="1"/>
</dbReference>
<dbReference type="EMBL" id="CAJHNH020000851">
    <property type="protein sequence ID" value="CAG5120200.1"/>
    <property type="molecule type" value="Genomic_DNA"/>
</dbReference>
<keyword evidence="8" id="KW-0472">Membrane</keyword>
<dbReference type="InterPro" id="IPR000772">
    <property type="entry name" value="Ricin_B_lectin"/>
</dbReference>
<accession>A0A8S3YYE8</accession>
<keyword evidence="13" id="KW-1185">Reference proteome</keyword>
<evidence type="ECO:0000256" key="9">
    <source>
        <dbReference type="ARBA" id="ARBA00023157"/>
    </source>
</evidence>
<dbReference type="GO" id="GO:0004653">
    <property type="term" value="F:polypeptide N-acetylgalactosaminyltransferase activity"/>
    <property type="evidence" value="ECO:0007669"/>
    <property type="project" value="TreeGrafter"/>
</dbReference>
<dbReference type="InterPro" id="IPR035992">
    <property type="entry name" value="Ricin_B-like_lectins"/>
</dbReference>
<keyword evidence="10" id="KW-0808">Transferase</keyword>
<dbReference type="PROSITE" id="PS50231">
    <property type="entry name" value="RICIN_B_LECTIN"/>
    <property type="match status" value="1"/>
</dbReference>
<comment type="similarity">
    <text evidence="2 10">Belongs to the glycosyltransferase 2 family. GalNAc-T subfamily.</text>
</comment>
<evidence type="ECO:0000256" key="2">
    <source>
        <dbReference type="ARBA" id="ARBA00005680"/>
    </source>
</evidence>
<evidence type="ECO:0000313" key="12">
    <source>
        <dbReference type="EMBL" id="CAG5120200.1"/>
    </source>
</evidence>
<dbReference type="EC" id="2.4.1.-" evidence="10"/>
<dbReference type="OrthoDB" id="416652at2759"/>
<evidence type="ECO:0000313" key="13">
    <source>
        <dbReference type="Proteomes" id="UP000678393"/>
    </source>
</evidence>
<organism evidence="12 13">
    <name type="scientific">Candidula unifasciata</name>
    <dbReference type="NCBI Taxonomy" id="100452"/>
    <lineage>
        <taxon>Eukaryota</taxon>
        <taxon>Metazoa</taxon>
        <taxon>Spiralia</taxon>
        <taxon>Lophotrochozoa</taxon>
        <taxon>Mollusca</taxon>
        <taxon>Gastropoda</taxon>
        <taxon>Heterobranchia</taxon>
        <taxon>Euthyneura</taxon>
        <taxon>Panpulmonata</taxon>
        <taxon>Eupulmonata</taxon>
        <taxon>Stylommatophora</taxon>
        <taxon>Helicina</taxon>
        <taxon>Helicoidea</taxon>
        <taxon>Geomitridae</taxon>
        <taxon>Candidula</taxon>
    </lineage>
</organism>
<dbReference type="Gene3D" id="2.80.10.50">
    <property type="match status" value="1"/>
</dbReference>